<gene>
    <name evidence="1" type="ORF">SDC9_97314</name>
</gene>
<comment type="caution">
    <text evidence="1">The sequence shown here is derived from an EMBL/GenBank/DDBJ whole genome shotgun (WGS) entry which is preliminary data.</text>
</comment>
<reference evidence="1" key="1">
    <citation type="submission" date="2019-08" db="EMBL/GenBank/DDBJ databases">
        <authorList>
            <person name="Kucharzyk K."/>
            <person name="Murdoch R.W."/>
            <person name="Higgins S."/>
            <person name="Loffler F."/>
        </authorList>
    </citation>
    <scope>NUCLEOTIDE SEQUENCE</scope>
</reference>
<dbReference type="AlphaFoldDB" id="A0A645ABJ3"/>
<protein>
    <submittedName>
        <fullName evidence="1">Uncharacterized protein</fullName>
    </submittedName>
</protein>
<organism evidence="1">
    <name type="scientific">bioreactor metagenome</name>
    <dbReference type="NCBI Taxonomy" id="1076179"/>
    <lineage>
        <taxon>unclassified sequences</taxon>
        <taxon>metagenomes</taxon>
        <taxon>ecological metagenomes</taxon>
    </lineage>
</organism>
<sequence>MVKVKRNGKAGVLYGSLHELHEVDVLGIFSCSGRSLENEGRVLLHRGLSDALHDFHVVDVEGADGITAGIGRLEHLGCCDKWHGLCSFQNVVSSILFAVRVDFKHNQPCSKRFDISDIVGDNNGCPSRKCLFQIIDGEGAGLVVEPLEGLVDEKGLPI</sequence>
<name>A0A645ABJ3_9ZZZZ</name>
<evidence type="ECO:0000313" key="1">
    <source>
        <dbReference type="EMBL" id="MPM50572.1"/>
    </source>
</evidence>
<proteinExistence type="predicted"/>
<accession>A0A645ABJ3</accession>
<dbReference type="EMBL" id="VSSQ01013027">
    <property type="protein sequence ID" value="MPM50572.1"/>
    <property type="molecule type" value="Genomic_DNA"/>
</dbReference>